<feature type="region of interest" description="Disordered" evidence="2">
    <location>
        <begin position="615"/>
        <end position="653"/>
    </location>
</feature>
<feature type="compositionally biased region" description="Low complexity" evidence="2">
    <location>
        <begin position="631"/>
        <end position="641"/>
    </location>
</feature>
<sequence>MHRPTVEQVKLKSKRVIPPAHWPDENTEHLLLLIWDEIKRHPNTFEQKPTAQQFYFKISEKCPQFETTNWVSMKNKLENCKIHYRRTRNLLGKADITTDTDYLEKLCPFYGLLDKIFRGNLKPTAMNFFAKPVVRNKASDGCSRVPEVATDGHENETMESTAQSSPSRIMNHSPFPLFAGKPLSLSMPDLHTPGTEFKKPNLEPAFELTQSTIGCLIRLILEETKKHPDTLEKLAEEAFYKNISANCPRLRKADWTILRNKVESLKNSYIKARLRRKEYGDVTSADENRKAITEPADPTCPCYEILDKIFGPSLENSDASAHPTTNDITNEHELKETKPWYNEMSDKSNKEICLIPSDCEQAASKALSMPNISINIKSPNETRQPLAHTEKSVEEIAHKTFSKNSIFKKEATIGSPQNTSFGETGSCERVSSVDATLQSGSDEIVSEHSNEVYHYELVDPSFDSKKHNVNFDDEPVANKETSYVSKNESPLTQNQPTKISIKAFSMPNIPIMKRKSYTLAPALPSLTPAAQKVYKRILSNCPELRKAKWIAIARQMENFQKMWKRQAGAGMISDITTRETGYRNQSCPLYDILDKIYGSDSEEKVINVVKFRNRSNTSDNTSEDEMRRAESSSNEEFNENSLSPDDSDAATYRGFSMPNMHILRSGEQTQIHSESSFGLTDNSLSHHESEVSSAATSPKAHSSLAQVIDKNIYIRSLAYETKKLEVEHEKLRLEQKKFEWQQEREGTELKIKQKEIDHDFELKKFELDKLERMEKAKMKLQLEHEERMKKYEIKMKLQNFNGL</sequence>
<evidence type="ECO:0000313" key="4">
    <source>
        <dbReference type="Proteomes" id="UP000092445"/>
    </source>
</evidence>
<evidence type="ECO:0000256" key="2">
    <source>
        <dbReference type="SAM" id="MobiDB-lite"/>
    </source>
</evidence>
<proteinExistence type="predicted"/>
<feature type="coiled-coil region" evidence="1">
    <location>
        <begin position="763"/>
        <end position="790"/>
    </location>
</feature>
<feature type="region of interest" description="Disordered" evidence="2">
    <location>
        <begin position="668"/>
        <end position="702"/>
    </location>
</feature>
<organism evidence="3 4">
    <name type="scientific">Glossina pallidipes</name>
    <name type="common">Tsetse fly</name>
    <dbReference type="NCBI Taxonomy" id="7398"/>
    <lineage>
        <taxon>Eukaryota</taxon>
        <taxon>Metazoa</taxon>
        <taxon>Ecdysozoa</taxon>
        <taxon>Arthropoda</taxon>
        <taxon>Hexapoda</taxon>
        <taxon>Insecta</taxon>
        <taxon>Pterygota</taxon>
        <taxon>Neoptera</taxon>
        <taxon>Endopterygota</taxon>
        <taxon>Diptera</taxon>
        <taxon>Brachycera</taxon>
        <taxon>Muscomorpha</taxon>
        <taxon>Hippoboscoidea</taxon>
        <taxon>Glossinidae</taxon>
        <taxon>Glossina</taxon>
    </lineage>
</organism>
<reference evidence="3" key="2">
    <citation type="submission" date="2020-05" db="UniProtKB">
        <authorList>
            <consortium name="EnsemblMetazoa"/>
        </authorList>
    </citation>
    <scope>IDENTIFICATION</scope>
    <source>
        <strain evidence="3">IAEA</strain>
    </source>
</reference>
<name>A0A1A9ZWW4_GLOPL</name>
<dbReference type="EnsemblMetazoa" id="GPAI027619-RA">
    <property type="protein sequence ID" value="GPAI027619-PA"/>
    <property type="gene ID" value="GPAI027619"/>
</dbReference>
<dbReference type="VEuPathDB" id="VectorBase:GPAI027619"/>
<keyword evidence="1" id="KW-0175">Coiled coil</keyword>
<protein>
    <submittedName>
        <fullName evidence="3">Uncharacterized protein</fullName>
    </submittedName>
</protein>
<dbReference type="AlphaFoldDB" id="A0A1A9ZWW4"/>
<feature type="compositionally biased region" description="Polar residues" evidence="2">
    <location>
        <begin position="691"/>
        <end position="702"/>
    </location>
</feature>
<reference evidence="4" key="1">
    <citation type="submission" date="2014-03" db="EMBL/GenBank/DDBJ databases">
        <authorList>
            <person name="Aksoy S."/>
            <person name="Warren W."/>
            <person name="Wilson R.K."/>
        </authorList>
    </citation>
    <scope>NUCLEOTIDE SEQUENCE [LARGE SCALE GENOMIC DNA]</scope>
    <source>
        <strain evidence="4">IAEA</strain>
    </source>
</reference>
<keyword evidence="4" id="KW-1185">Reference proteome</keyword>
<feature type="region of interest" description="Disordered" evidence="2">
    <location>
        <begin position="144"/>
        <end position="167"/>
    </location>
</feature>
<evidence type="ECO:0000256" key="1">
    <source>
        <dbReference type="SAM" id="Coils"/>
    </source>
</evidence>
<dbReference type="Proteomes" id="UP000092445">
    <property type="component" value="Unassembled WGS sequence"/>
</dbReference>
<evidence type="ECO:0000313" key="3">
    <source>
        <dbReference type="EnsemblMetazoa" id="GPAI027619-PA"/>
    </source>
</evidence>
<accession>A0A1A9ZWW4</accession>
<feature type="compositionally biased region" description="Polar residues" evidence="2">
    <location>
        <begin position="668"/>
        <end position="683"/>
    </location>
</feature>
<feature type="compositionally biased region" description="Polar residues" evidence="2">
    <location>
        <begin position="158"/>
        <end position="167"/>
    </location>
</feature>